<dbReference type="Proteomes" id="UP000008694">
    <property type="component" value="Unassembled WGS sequence"/>
</dbReference>
<dbReference type="EMBL" id="GL348714">
    <property type="protein sequence ID" value="EFH64239.1"/>
    <property type="molecule type" value="Genomic_DNA"/>
</dbReference>
<evidence type="ECO:0000313" key="2">
    <source>
        <dbReference type="Proteomes" id="UP000008694"/>
    </source>
</evidence>
<reference evidence="2" key="1">
    <citation type="journal article" date="2011" name="Nat. Genet.">
        <title>The Arabidopsis lyrata genome sequence and the basis of rapid genome size change.</title>
        <authorList>
            <person name="Hu T.T."/>
            <person name="Pattyn P."/>
            <person name="Bakker E.G."/>
            <person name="Cao J."/>
            <person name="Cheng J.-F."/>
            <person name="Clark R.M."/>
            <person name="Fahlgren N."/>
            <person name="Fawcett J.A."/>
            <person name="Grimwood J."/>
            <person name="Gundlach H."/>
            <person name="Haberer G."/>
            <person name="Hollister J.D."/>
            <person name="Ossowski S."/>
            <person name="Ottilar R.P."/>
            <person name="Salamov A.A."/>
            <person name="Schneeberger K."/>
            <person name="Spannagl M."/>
            <person name="Wang X."/>
            <person name="Yang L."/>
            <person name="Nasrallah M.E."/>
            <person name="Bergelson J."/>
            <person name="Carrington J.C."/>
            <person name="Gaut B.S."/>
            <person name="Schmutz J."/>
            <person name="Mayer K.F.X."/>
            <person name="Van de Peer Y."/>
            <person name="Grigoriev I.V."/>
            <person name="Nordborg M."/>
            <person name="Weigel D."/>
            <person name="Guo Y.-L."/>
        </authorList>
    </citation>
    <scope>NUCLEOTIDE SEQUENCE [LARGE SCALE GENOMIC DNA]</scope>
    <source>
        <strain evidence="2">cv. MN47</strain>
    </source>
</reference>
<gene>
    <name evidence="1" type="ORF">ARALYDRAFT_675052</name>
</gene>
<protein>
    <submittedName>
        <fullName evidence="1">Predicted protein</fullName>
    </submittedName>
</protein>
<sequence length="144" mass="15505">MYDLFSASPVTVVFTGGRRGLLSPLFFSVFSSSSSCSSGDAQIIRLALRLLLVVKQRVAMHDAKDVWCVSLCPRLWFDAATVAAVRLLTAGQTSRSEQSVVHHRVALDVVVPLVIWALHGAFGVTNLLFSGLSTLVFSAPVLVC</sequence>
<dbReference type="AlphaFoldDB" id="D7KU24"/>
<keyword evidence="2" id="KW-1185">Reference proteome</keyword>
<dbReference type="HOGENOM" id="CLU_1799078_0_0_1"/>
<dbReference type="Gramene" id="Al_scaffold_0002_202">
    <property type="protein sequence ID" value="Al_scaffold_0002_202"/>
    <property type="gene ID" value="Al_scaffold_0002_202"/>
</dbReference>
<proteinExistence type="predicted"/>
<evidence type="ECO:0000313" key="1">
    <source>
        <dbReference type="EMBL" id="EFH64239.1"/>
    </source>
</evidence>
<name>D7KU24_ARALL</name>
<organism evidence="2">
    <name type="scientific">Arabidopsis lyrata subsp. lyrata</name>
    <name type="common">Lyre-leaved rock-cress</name>
    <dbReference type="NCBI Taxonomy" id="81972"/>
    <lineage>
        <taxon>Eukaryota</taxon>
        <taxon>Viridiplantae</taxon>
        <taxon>Streptophyta</taxon>
        <taxon>Embryophyta</taxon>
        <taxon>Tracheophyta</taxon>
        <taxon>Spermatophyta</taxon>
        <taxon>Magnoliopsida</taxon>
        <taxon>eudicotyledons</taxon>
        <taxon>Gunneridae</taxon>
        <taxon>Pentapetalae</taxon>
        <taxon>rosids</taxon>
        <taxon>malvids</taxon>
        <taxon>Brassicales</taxon>
        <taxon>Brassicaceae</taxon>
        <taxon>Camelineae</taxon>
        <taxon>Arabidopsis</taxon>
    </lineage>
</organism>
<accession>D7KU24</accession>